<comment type="caution">
    <text evidence="1">The sequence shown here is derived from an EMBL/GenBank/DDBJ whole genome shotgun (WGS) entry which is preliminary data.</text>
</comment>
<accession>A0A1R3G086</accession>
<evidence type="ECO:0000313" key="1">
    <source>
        <dbReference type="EMBL" id="OMO51420.1"/>
    </source>
</evidence>
<evidence type="ECO:0000313" key="2">
    <source>
        <dbReference type="Proteomes" id="UP000188268"/>
    </source>
</evidence>
<dbReference type="Proteomes" id="UP000188268">
    <property type="component" value="Unassembled WGS sequence"/>
</dbReference>
<gene>
    <name evidence="1" type="ORF">CCACVL1_29804</name>
</gene>
<dbReference type="Gramene" id="OMO51420">
    <property type="protein sequence ID" value="OMO51420"/>
    <property type="gene ID" value="CCACVL1_29804"/>
</dbReference>
<sequence length="26" mass="2819">MAPSAPADTNRLDCRDKNLSFLKLAA</sequence>
<dbReference type="AlphaFoldDB" id="A0A1R3G086"/>
<dbReference type="EMBL" id="AWWV01015815">
    <property type="protein sequence ID" value="OMO51420.1"/>
    <property type="molecule type" value="Genomic_DNA"/>
</dbReference>
<protein>
    <submittedName>
        <fullName evidence="1">Uncharacterized protein</fullName>
    </submittedName>
</protein>
<keyword evidence="2" id="KW-1185">Reference proteome</keyword>
<proteinExistence type="predicted"/>
<reference evidence="1 2" key="1">
    <citation type="submission" date="2013-09" db="EMBL/GenBank/DDBJ databases">
        <title>Corchorus capsularis genome sequencing.</title>
        <authorList>
            <person name="Alam M."/>
            <person name="Haque M.S."/>
            <person name="Islam M.S."/>
            <person name="Emdad E.M."/>
            <person name="Islam M.M."/>
            <person name="Ahmed B."/>
            <person name="Halim A."/>
            <person name="Hossen Q.M.M."/>
            <person name="Hossain M.Z."/>
            <person name="Ahmed R."/>
            <person name="Khan M.M."/>
            <person name="Islam R."/>
            <person name="Rashid M.M."/>
            <person name="Khan S.A."/>
            <person name="Rahman M.S."/>
            <person name="Alam M."/>
        </authorList>
    </citation>
    <scope>NUCLEOTIDE SEQUENCE [LARGE SCALE GENOMIC DNA]</scope>
    <source>
        <strain evidence="2">cv. CVL-1</strain>
        <tissue evidence="1">Whole seedling</tissue>
    </source>
</reference>
<name>A0A1R3G086_COCAP</name>
<organism evidence="1 2">
    <name type="scientific">Corchorus capsularis</name>
    <name type="common">Jute</name>
    <dbReference type="NCBI Taxonomy" id="210143"/>
    <lineage>
        <taxon>Eukaryota</taxon>
        <taxon>Viridiplantae</taxon>
        <taxon>Streptophyta</taxon>
        <taxon>Embryophyta</taxon>
        <taxon>Tracheophyta</taxon>
        <taxon>Spermatophyta</taxon>
        <taxon>Magnoliopsida</taxon>
        <taxon>eudicotyledons</taxon>
        <taxon>Gunneridae</taxon>
        <taxon>Pentapetalae</taxon>
        <taxon>rosids</taxon>
        <taxon>malvids</taxon>
        <taxon>Malvales</taxon>
        <taxon>Malvaceae</taxon>
        <taxon>Grewioideae</taxon>
        <taxon>Apeibeae</taxon>
        <taxon>Corchorus</taxon>
    </lineage>
</organism>